<evidence type="ECO:0000256" key="2">
    <source>
        <dbReference type="ARBA" id="ARBA00023008"/>
    </source>
</evidence>
<dbReference type="RefSeq" id="WP_149164680.1">
    <property type="nucleotide sequence ID" value="NZ_QOKV01000005.1"/>
</dbReference>
<comment type="similarity">
    <text evidence="1">Belongs to the SCO1/2 family.</text>
</comment>
<evidence type="ECO:0000256" key="4">
    <source>
        <dbReference type="PIRSR" id="PIRSR603782-2"/>
    </source>
</evidence>
<feature type="binding site" evidence="3">
    <location>
        <position position="82"/>
    </location>
    <ligand>
        <name>Cu cation</name>
        <dbReference type="ChEBI" id="CHEBI:23378"/>
    </ligand>
</feature>
<evidence type="ECO:0000256" key="1">
    <source>
        <dbReference type="ARBA" id="ARBA00010996"/>
    </source>
</evidence>
<proteinExistence type="inferred from homology"/>
<name>A0A6L3B2D1_AZOBR</name>
<dbReference type="AlphaFoldDB" id="A0A6L3B2D1"/>
<dbReference type="CDD" id="cd02968">
    <property type="entry name" value="SCO"/>
    <property type="match status" value="1"/>
</dbReference>
<reference evidence="5 6" key="1">
    <citation type="submission" date="2018-07" db="EMBL/GenBank/DDBJ databases">
        <title>Genome sequence of Roseomonas fauriae ATCC 49958.</title>
        <authorList>
            <person name="Sant'Anna F.H."/>
            <person name="Baldani J.I."/>
            <person name="Zilli J.E."/>
            <person name="Reis V.M."/>
            <person name="Hartmann A."/>
            <person name="Cruz L."/>
            <person name="de Souza E.M."/>
            <person name="de Oliveira Pedrosa F."/>
            <person name="Passaglia L.M.P."/>
        </authorList>
    </citation>
    <scope>NUCLEOTIDE SEQUENCE [LARGE SCALE GENOMIC DNA]</scope>
    <source>
        <strain evidence="5 6">ATCC 49958</strain>
    </source>
</reference>
<dbReference type="Gene3D" id="3.40.30.10">
    <property type="entry name" value="Glutaredoxin"/>
    <property type="match status" value="1"/>
</dbReference>
<dbReference type="Proteomes" id="UP000476837">
    <property type="component" value="Unassembled WGS sequence"/>
</dbReference>
<dbReference type="Pfam" id="PF02630">
    <property type="entry name" value="SCO1-SenC"/>
    <property type="match status" value="1"/>
</dbReference>
<gene>
    <name evidence="5" type="ORF">DS837_10385</name>
</gene>
<keyword evidence="2 3" id="KW-0186">Copper</keyword>
<evidence type="ECO:0000256" key="3">
    <source>
        <dbReference type="PIRSR" id="PIRSR603782-1"/>
    </source>
</evidence>
<dbReference type="GO" id="GO:0046872">
    <property type="term" value="F:metal ion binding"/>
    <property type="evidence" value="ECO:0007669"/>
    <property type="project" value="UniProtKB-KW"/>
</dbReference>
<keyword evidence="4" id="KW-1015">Disulfide bond</keyword>
<dbReference type="FunFam" id="3.40.30.10:FF:000013">
    <property type="entry name" value="Blast:Protein SCO1 homolog, mitochondrial"/>
    <property type="match status" value="1"/>
</dbReference>
<dbReference type="PANTHER" id="PTHR12151">
    <property type="entry name" value="ELECTRON TRANSPORT PROTIN SCO1/SENC FAMILY MEMBER"/>
    <property type="match status" value="1"/>
</dbReference>
<dbReference type="InterPro" id="IPR003782">
    <property type="entry name" value="SCO1/SenC"/>
</dbReference>
<feature type="binding site" evidence="3">
    <location>
        <position position="78"/>
    </location>
    <ligand>
        <name>Cu cation</name>
        <dbReference type="ChEBI" id="CHEBI:23378"/>
    </ligand>
</feature>
<feature type="binding site" evidence="3">
    <location>
        <position position="165"/>
    </location>
    <ligand>
        <name>Cu cation</name>
        <dbReference type="ChEBI" id="CHEBI:23378"/>
    </ligand>
</feature>
<dbReference type="SUPFAM" id="SSF52833">
    <property type="entry name" value="Thioredoxin-like"/>
    <property type="match status" value="1"/>
</dbReference>
<dbReference type="EMBL" id="QOKV01000005">
    <property type="protein sequence ID" value="KAA0686108.1"/>
    <property type="molecule type" value="Genomic_DNA"/>
</dbReference>
<dbReference type="PANTHER" id="PTHR12151:SF25">
    <property type="entry name" value="LINALOOL DEHYDRATASE_ISOMERASE DOMAIN-CONTAINING PROTEIN"/>
    <property type="match status" value="1"/>
</dbReference>
<keyword evidence="3" id="KW-0479">Metal-binding</keyword>
<protein>
    <submittedName>
        <fullName evidence="5">SCO family protein</fullName>
    </submittedName>
</protein>
<organism evidence="5 6">
    <name type="scientific">Azospirillum brasilense</name>
    <dbReference type="NCBI Taxonomy" id="192"/>
    <lineage>
        <taxon>Bacteria</taxon>
        <taxon>Pseudomonadati</taxon>
        <taxon>Pseudomonadota</taxon>
        <taxon>Alphaproteobacteria</taxon>
        <taxon>Rhodospirillales</taxon>
        <taxon>Azospirillaceae</taxon>
        <taxon>Azospirillum</taxon>
    </lineage>
</organism>
<evidence type="ECO:0000313" key="6">
    <source>
        <dbReference type="Proteomes" id="UP000476837"/>
    </source>
</evidence>
<feature type="disulfide bond" description="Redox-active" evidence="4">
    <location>
        <begin position="78"/>
        <end position="82"/>
    </location>
</feature>
<accession>A0A6L3B2D1</accession>
<evidence type="ECO:0000313" key="5">
    <source>
        <dbReference type="EMBL" id="KAA0686108.1"/>
    </source>
</evidence>
<comment type="caution">
    <text evidence="5">The sequence shown here is derived from an EMBL/GenBank/DDBJ whole genome shotgun (WGS) entry which is preliminary data.</text>
</comment>
<sequence>MLRKLRFALWVAVALASVLFAVLVWPVLTAPQKPVAPESGQPLADAANWTLTDHTGRPFTAADLNSRPTLLVSGFTHCPDVCPTSLGYVANVLKALGPQAEAVRPLFLTVDPERDTAAVMAEYVALFDRRILGLTGTPEDVAKATKDLGLYSKKVPQEGGYTMDHTATMLLLDGRGRFRSSLDIHEKPEVAVEKVRLLLKPRPDTPGT</sequence>
<dbReference type="InterPro" id="IPR036249">
    <property type="entry name" value="Thioredoxin-like_sf"/>
</dbReference>